<feature type="region of interest" description="Disordered" evidence="1">
    <location>
        <begin position="1"/>
        <end position="36"/>
    </location>
</feature>
<feature type="compositionally biased region" description="Polar residues" evidence="1">
    <location>
        <begin position="22"/>
        <end position="31"/>
    </location>
</feature>
<evidence type="ECO:0008006" key="4">
    <source>
        <dbReference type="Google" id="ProtNLM"/>
    </source>
</evidence>
<dbReference type="Proteomes" id="UP001630127">
    <property type="component" value="Unassembled WGS sequence"/>
</dbReference>
<gene>
    <name evidence="2" type="ORF">ACH5RR_006001</name>
</gene>
<evidence type="ECO:0000313" key="3">
    <source>
        <dbReference type="Proteomes" id="UP001630127"/>
    </source>
</evidence>
<reference evidence="2 3" key="1">
    <citation type="submission" date="2024-11" db="EMBL/GenBank/DDBJ databases">
        <title>A near-complete genome assembly of Cinchona calisaya.</title>
        <authorList>
            <person name="Lian D.C."/>
            <person name="Zhao X.W."/>
            <person name="Wei L."/>
        </authorList>
    </citation>
    <scope>NUCLEOTIDE SEQUENCE [LARGE SCALE GENOMIC DNA]</scope>
    <source>
        <tissue evidence="2">Nenye</tissue>
    </source>
</reference>
<dbReference type="AlphaFoldDB" id="A0ABD3AMR7"/>
<evidence type="ECO:0000256" key="1">
    <source>
        <dbReference type="SAM" id="MobiDB-lite"/>
    </source>
</evidence>
<dbReference type="CDD" id="cd00303">
    <property type="entry name" value="retropepsin_like"/>
    <property type="match status" value="1"/>
</dbReference>
<dbReference type="EMBL" id="JBJUIK010000003">
    <property type="protein sequence ID" value="KAL3532480.1"/>
    <property type="molecule type" value="Genomic_DNA"/>
</dbReference>
<sequence length="260" mass="29570">MSLARAFERKPQSNKGKCHSYSGATSRQNSGVGLGEQAHPPAIIKCLNRTEIAERRAKGPCYNCDEAYTSSHKCVPYQKQPVLQVSVANGEKISSPGLCEEVCLQVSSDSFYVNLYIVPLDGFDVVLDVNGLRTIQQVLKWPLDMLLVGHQDLFWEPEGLSPSRAKDHRLELQDELYGSKSFTKLDLRSGYHQIHFHILMDGLVQPTYLYILRSHLNRGALEVLIQWDGLPPAEAIWELLDRFRQIYPEFQLKDKLMVKQ</sequence>
<evidence type="ECO:0000313" key="2">
    <source>
        <dbReference type="EMBL" id="KAL3532480.1"/>
    </source>
</evidence>
<organism evidence="2 3">
    <name type="scientific">Cinchona calisaya</name>
    <dbReference type="NCBI Taxonomy" id="153742"/>
    <lineage>
        <taxon>Eukaryota</taxon>
        <taxon>Viridiplantae</taxon>
        <taxon>Streptophyta</taxon>
        <taxon>Embryophyta</taxon>
        <taxon>Tracheophyta</taxon>
        <taxon>Spermatophyta</taxon>
        <taxon>Magnoliopsida</taxon>
        <taxon>eudicotyledons</taxon>
        <taxon>Gunneridae</taxon>
        <taxon>Pentapetalae</taxon>
        <taxon>asterids</taxon>
        <taxon>lamiids</taxon>
        <taxon>Gentianales</taxon>
        <taxon>Rubiaceae</taxon>
        <taxon>Cinchonoideae</taxon>
        <taxon>Cinchoneae</taxon>
        <taxon>Cinchona</taxon>
    </lineage>
</organism>
<feature type="compositionally biased region" description="Basic and acidic residues" evidence="1">
    <location>
        <begin position="1"/>
        <end position="11"/>
    </location>
</feature>
<name>A0ABD3AMR7_9GENT</name>
<protein>
    <recommendedName>
        <fullName evidence="4">Chromo domain-containing protein</fullName>
    </recommendedName>
</protein>
<proteinExistence type="predicted"/>
<accession>A0ABD3AMR7</accession>
<keyword evidence="3" id="KW-1185">Reference proteome</keyword>
<comment type="caution">
    <text evidence="2">The sequence shown here is derived from an EMBL/GenBank/DDBJ whole genome shotgun (WGS) entry which is preliminary data.</text>
</comment>